<evidence type="ECO:0000256" key="6">
    <source>
        <dbReference type="SAM" id="Phobius"/>
    </source>
</evidence>
<dbReference type="PROSITE" id="PS00463">
    <property type="entry name" value="ZN2_CY6_FUNGAL_1"/>
    <property type="match status" value="1"/>
</dbReference>
<dbReference type="GO" id="GO:0000981">
    <property type="term" value="F:DNA-binding transcription factor activity, RNA polymerase II-specific"/>
    <property type="evidence" value="ECO:0007669"/>
    <property type="project" value="InterPro"/>
</dbReference>
<gene>
    <name evidence="8" type="ORF">N7468_009768</name>
</gene>
<dbReference type="EMBL" id="JAPQKS010000007">
    <property type="protein sequence ID" value="KAJ5220564.1"/>
    <property type="molecule type" value="Genomic_DNA"/>
</dbReference>
<dbReference type="GO" id="GO:0008270">
    <property type="term" value="F:zinc ion binding"/>
    <property type="evidence" value="ECO:0007669"/>
    <property type="project" value="InterPro"/>
</dbReference>
<dbReference type="GO" id="GO:0006351">
    <property type="term" value="P:DNA-templated transcription"/>
    <property type="evidence" value="ECO:0007669"/>
    <property type="project" value="InterPro"/>
</dbReference>
<evidence type="ECO:0000313" key="9">
    <source>
        <dbReference type="Proteomes" id="UP001150941"/>
    </source>
</evidence>
<dbReference type="PROSITE" id="PS50048">
    <property type="entry name" value="ZN2_CY6_FUNGAL_2"/>
    <property type="match status" value="1"/>
</dbReference>
<evidence type="ECO:0000256" key="1">
    <source>
        <dbReference type="ARBA" id="ARBA00022723"/>
    </source>
</evidence>
<dbReference type="SMART" id="SM00066">
    <property type="entry name" value="GAL4"/>
    <property type="match status" value="1"/>
</dbReference>
<dbReference type="InterPro" id="IPR036864">
    <property type="entry name" value="Zn2-C6_fun-type_DNA-bd_sf"/>
</dbReference>
<keyword evidence="1" id="KW-0479">Metal-binding</keyword>
<dbReference type="RefSeq" id="XP_058327394.1">
    <property type="nucleotide sequence ID" value="XM_058479064.1"/>
</dbReference>
<keyword evidence="3" id="KW-0238">DNA-binding</keyword>
<dbReference type="OrthoDB" id="4161332at2759"/>
<dbReference type="SUPFAM" id="SSF57701">
    <property type="entry name" value="Zn2/Cys6 DNA-binding domain"/>
    <property type="match status" value="1"/>
</dbReference>
<proteinExistence type="predicted"/>
<dbReference type="CDD" id="cd00067">
    <property type="entry name" value="GAL4"/>
    <property type="match status" value="1"/>
</dbReference>
<dbReference type="Gene3D" id="4.10.240.10">
    <property type="entry name" value="Zn(2)-C6 fungal-type DNA-binding domain"/>
    <property type="match status" value="1"/>
</dbReference>
<keyword evidence="5" id="KW-0539">Nucleus</keyword>
<keyword evidence="9" id="KW-1185">Reference proteome</keyword>
<dbReference type="AlphaFoldDB" id="A0A9W9TFK9"/>
<evidence type="ECO:0000313" key="8">
    <source>
        <dbReference type="EMBL" id="KAJ5220564.1"/>
    </source>
</evidence>
<keyword evidence="6" id="KW-0472">Membrane</keyword>
<keyword evidence="4" id="KW-0804">Transcription</keyword>
<name>A0A9W9TFK9_9EURO</name>
<organism evidence="8 9">
    <name type="scientific">Penicillium chermesinum</name>
    <dbReference type="NCBI Taxonomy" id="63820"/>
    <lineage>
        <taxon>Eukaryota</taxon>
        <taxon>Fungi</taxon>
        <taxon>Dikarya</taxon>
        <taxon>Ascomycota</taxon>
        <taxon>Pezizomycotina</taxon>
        <taxon>Eurotiomycetes</taxon>
        <taxon>Eurotiomycetidae</taxon>
        <taxon>Eurotiales</taxon>
        <taxon>Aspergillaceae</taxon>
        <taxon>Penicillium</taxon>
    </lineage>
</organism>
<evidence type="ECO:0000259" key="7">
    <source>
        <dbReference type="PROSITE" id="PS50048"/>
    </source>
</evidence>
<dbReference type="GO" id="GO:0003677">
    <property type="term" value="F:DNA binding"/>
    <property type="evidence" value="ECO:0007669"/>
    <property type="project" value="UniProtKB-KW"/>
</dbReference>
<dbReference type="SMART" id="SM00906">
    <property type="entry name" value="Fungal_trans"/>
    <property type="match status" value="1"/>
</dbReference>
<evidence type="ECO:0000256" key="4">
    <source>
        <dbReference type="ARBA" id="ARBA00023163"/>
    </source>
</evidence>
<protein>
    <submittedName>
        <fullName evidence="8">Fungal-specific transcription factor domain-containing protein</fullName>
    </submittedName>
</protein>
<dbReference type="InterPro" id="IPR007219">
    <property type="entry name" value="XnlR_reg_dom"/>
</dbReference>
<dbReference type="Pfam" id="PF00172">
    <property type="entry name" value="Zn_clus"/>
    <property type="match status" value="1"/>
</dbReference>
<evidence type="ECO:0000256" key="3">
    <source>
        <dbReference type="ARBA" id="ARBA00023125"/>
    </source>
</evidence>
<evidence type="ECO:0000256" key="2">
    <source>
        <dbReference type="ARBA" id="ARBA00023015"/>
    </source>
</evidence>
<comment type="caution">
    <text evidence="8">The sequence shown here is derived from an EMBL/GenBank/DDBJ whole genome shotgun (WGS) entry which is preliminary data.</text>
</comment>
<keyword evidence="6" id="KW-0812">Transmembrane</keyword>
<keyword evidence="2" id="KW-0805">Transcription regulation</keyword>
<dbReference type="PANTHER" id="PTHR47425:SF3">
    <property type="entry name" value="ZN(II)2CYS6 TRANSCRIPTION FACTOR (EUROFUNG)"/>
    <property type="match status" value="1"/>
</dbReference>
<feature type="domain" description="Zn(2)-C6 fungal-type" evidence="7">
    <location>
        <begin position="18"/>
        <end position="50"/>
    </location>
</feature>
<accession>A0A9W9TFK9</accession>
<dbReference type="InterPro" id="IPR001138">
    <property type="entry name" value="Zn2Cys6_DnaBD"/>
</dbReference>
<sequence>MSSPNQTPRARRHRSAVACQACRKRKVRCSLTVTGIPCAGCAQDATECIVNPRQAKGTKQNDRLGPRCRRQVHAETANSNLATGAYQARQIPHPSNEPTSAGLPALNPRVENTRRILDRDPSENEVNNMAEEERSGLDIASAALGQPNSVGEVPYYTGEQTGPTSALDICSPNHLLPKHFLIPLHRTHLSDEDQDFLQRKGVFTLPGKNACDAMVQAYLVHVHPILPIIEADVLVSHHRIGQLQNYNLLLLWSLFFVAVNFIPAAIYEQEGYTSRRAMKYTMYCRANCMFNNGGERNKVVLLQSSLLMGFWHSDMDEHAQPWYWSGIAISLCQILGLHRNPDMSNLTTHISGRQVSFWRRLWWCCLFRDRWLGLTLGRPLRINLDDCDTPMPVLEDLLFDIQKPEGSAAASYFPADMERLARYWIMLIELSCLLGDILTMNRRLGGLKASQAQVEGLEKRLLGSKLPDRYEVGLTPIASFYSNHVHLHYQAMAVTFYRPWGTEAPGDLRSTAKESWQHGMRLRADAAASKTNEILDVLVQEKLLGFAGPMTPPLLVPAMQLHLLQCKIGDTLTKRIRLNKLEMCMLVLEEFQKTYTVASLYRGIFTKAIQQIFPDYSPPIISSDYSAIPVAALATKNDTTGVHMEEESLDTNNNRNDHLGAFGFAATDDTDFLHVLLDDSSIFDVWQTWNQI</sequence>
<evidence type="ECO:0000256" key="5">
    <source>
        <dbReference type="ARBA" id="ARBA00023242"/>
    </source>
</evidence>
<dbReference type="Proteomes" id="UP001150941">
    <property type="component" value="Unassembled WGS sequence"/>
</dbReference>
<dbReference type="CDD" id="cd12148">
    <property type="entry name" value="fungal_TF_MHR"/>
    <property type="match status" value="1"/>
</dbReference>
<reference evidence="8" key="2">
    <citation type="journal article" date="2023" name="IMA Fungus">
        <title>Comparative genomic study of the Penicillium genus elucidates a diverse pangenome and 15 lateral gene transfer events.</title>
        <authorList>
            <person name="Petersen C."/>
            <person name="Sorensen T."/>
            <person name="Nielsen M.R."/>
            <person name="Sondergaard T.E."/>
            <person name="Sorensen J.L."/>
            <person name="Fitzpatrick D.A."/>
            <person name="Frisvad J.C."/>
            <person name="Nielsen K.L."/>
        </authorList>
    </citation>
    <scope>NUCLEOTIDE SEQUENCE</scope>
    <source>
        <strain evidence="8">IBT 19713</strain>
    </source>
</reference>
<dbReference type="PANTHER" id="PTHR47425">
    <property type="entry name" value="FARB-RELATED"/>
    <property type="match status" value="1"/>
</dbReference>
<keyword evidence="6" id="KW-1133">Transmembrane helix</keyword>
<dbReference type="InterPro" id="IPR052761">
    <property type="entry name" value="Fungal_Detox/Toxin_TFs"/>
</dbReference>
<dbReference type="Pfam" id="PF04082">
    <property type="entry name" value="Fungal_trans"/>
    <property type="match status" value="1"/>
</dbReference>
<feature type="transmembrane region" description="Helical" evidence="6">
    <location>
        <begin position="248"/>
        <end position="267"/>
    </location>
</feature>
<dbReference type="GeneID" id="83206367"/>
<reference evidence="8" key="1">
    <citation type="submission" date="2022-11" db="EMBL/GenBank/DDBJ databases">
        <authorList>
            <person name="Petersen C."/>
        </authorList>
    </citation>
    <scope>NUCLEOTIDE SEQUENCE</scope>
    <source>
        <strain evidence="8">IBT 19713</strain>
    </source>
</reference>